<evidence type="ECO:0000259" key="6">
    <source>
        <dbReference type="SMART" id="SM00226"/>
    </source>
</evidence>
<comment type="similarity">
    <text evidence="1">Belongs to the low molecular weight phosphotyrosine protein phosphatase family.</text>
</comment>
<feature type="active site" description="Nucleophile" evidence="5">
    <location>
        <position position="13"/>
    </location>
</feature>
<dbReference type="SUPFAM" id="SSF52788">
    <property type="entry name" value="Phosphotyrosine protein phosphatases I"/>
    <property type="match status" value="1"/>
</dbReference>
<evidence type="ECO:0000256" key="5">
    <source>
        <dbReference type="PIRSR" id="PIRSR617867-1"/>
    </source>
</evidence>
<dbReference type="RefSeq" id="WP_123088505.1">
    <property type="nucleotide sequence ID" value="NZ_RIBS01000005.1"/>
</dbReference>
<dbReference type="PANTHER" id="PTHR11717:SF7">
    <property type="entry name" value="LOW MOLECULAR WEIGHT PHOSPHOTYROSINE PROTEIN PHOSPHATASE"/>
    <property type="match status" value="1"/>
</dbReference>
<reference evidence="7 8" key="1">
    <citation type="submission" date="2018-11" db="EMBL/GenBank/DDBJ databases">
        <title>Lysobacter cryohumiis sp. nov., isolated from soil in the Tianshan Mountains, Xinjiang, China.</title>
        <authorList>
            <person name="Luo Y."/>
            <person name="Sheng H."/>
        </authorList>
    </citation>
    <scope>NUCLEOTIDE SEQUENCE [LARGE SCALE GENOMIC DNA]</scope>
    <source>
        <strain evidence="7 8">ZS60</strain>
    </source>
</reference>
<dbReference type="InterPro" id="IPR036196">
    <property type="entry name" value="Ptyr_pPase_sf"/>
</dbReference>
<sequence length="162" mass="17664">MRLLVVCLGNICRSPMAEGVLRARIAASPLAGRVEVDSAGTGDWHVGHAPDPRAVAMAARHHVDISGQRARQFGVVDAGQHDWLLCADTTNLRDVRARLPHQDRARAALLLDWCDGSVAGAEVPDPYTGGEPEFEYAWRLLDTAAQAAVQRLLQLPVSRWRS</sequence>
<evidence type="ECO:0000256" key="3">
    <source>
        <dbReference type="ARBA" id="ARBA00022801"/>
    </source>
</evidence>
<dbReference type="Pfam" id="PF01451">
    <property type="entry name" value="LMWPc"/>
    <property type="match status" value="1"/>
</dbReference>
<dbReference type="CDD" id="cd16343">
    <property type="entry name" value="LMWPTP"/>
    <property type="match status" value="1"/>
</dbReference>
<keyword evidence="3" id="KW-0378">Hydrolase</keyword>
<evidence type="ECO:0000256" key="2">
    <source>
        <dbReference type="ARBA" id="ARBA00013064"/>
    </source>
</evidence>
<evidence type="ECO:0000256" key="1">
    <source>
        <dbReference type="ARBA" id="ARBA00011063"/>
    </source>
</evidence>
<proteinExistence type="inferred from homology"/>
<keyword evidence="8" id="KW-1185">Reference proteome</keyword>
<dbReference type="OrthoDB" id="9784339at2"/>
<organism evidence="7 8">
    <name type="scientific">Montanilutibacter psychrotolerans</name>
    <dbReference type="NCBI Taxonomy" id="1327343"/>
    <lineage>
        <taxon>Bacteria</taxon>
        <taxon>Pseudomonadati</taxon>
        <taxon>Pseudomonadota</taxon>
        <taxon>Gammaproteobacteria</taxon>
        <taxon>Lysobacterales</taxon>
        <taxon>Lysobacteraceae</taxon>
        <taxon>Montanilutibacter</taxon>
    </lineage>
</organism>
<gene>
    <name evidence="7" type="ORF">EER27_11865</name>
</gene>
<dbReference type="Gene3D" id="3.40.50.2300">
    <property type="match status" value="1"/>
</dbReference>
<feature type="active site" description="Nucleophile" evidence="5">
    <location>
        <position position="7"/>
    </location>
</feature>
<dbReference type="InterPro" id="IPR023485">
    <property type="entry name" value="Ptyr_pPase"/>
</dbReference>
<accession>A0A3M8SRR3</accession>
<feature type="active site" description="Proton donor" evidence="5">
    <location>
        <position position="125"/>
    </location>
</feature>
<evidence type="ECO:0000313" key="8">
    <source>
        <dbReference type="Proteomes" id="UP000267049"/>
    </source>
</evidence>
<dbReference type="Proteomes" id="UP000267049">
    <property type="component" value="Unassembled WGS sequence"/>
</dbReference>
<feature type="domain" description="Phosphotyrosine protein phosphatase I" evidence="6">
    <location>
        <begin position="1"/>
        <end position="151"/>
    </location>
</feature>
<protein>
    <recommendedName>
        <fullName evidence="2">protein-tyrosine-phosphatase</fullName>
        <ecNumber evidence="2">3.1.3.48</ecNumber>
    </recommendedName>
</protein>
<dbReference type="PRINTS" id="PR00719">
    <property type="entry name" value="LMWPTPASE"/>
</dbReference>
<dbReference type="InterPro" id="IPR017867">
    <property type="entry name" value="Tyr_phospatase_low_mol_wt"/>
</dbReference>
<dbReference type="SMART" id="SM00226">
    <property type="entry name" value="LMWPc"/>
    <property type="match status" value="1"/>
</dbReference>
<keyword evidence="4" id="KW-0904">Protein phosphatase</keyword>
<comment type="caution">
    <text evidence="7">The sequence shown here is derived from an EMBL/GenBank/DDBJ whole genome shotgun (WGS) entry which is preliminary data.</text>
</comment>
<dbReference type="GO" id="GO:0004725">
    <property type="term" value="F:protein tyrosine phosphatase activity"/>
    <property type="evidence" value="ECO:0007669"/>
    <property type="project" value="UniProtKB-EC"/>
</dbReference>
<dbReference type="InterPro" id="IPR050438">
    <property type="entry name" value="LMW_PTPase"/>
</dbReference>
<dbReference type="PANTHER" id="PTHR11717">
    <property type="entry name" value="LOW MOLECULAR WEIGHT PROTEIN TYROSINE PHOSPHATASE"/>
    <property type="match status" value="1"/>
</dbReference>
<evidence type="ECO:0000313" key="7">
    <source>
        <dbReference type="EMBL" id="RNF83375.1"/>
    </source>
</evidence>
<name>A0A3M8SRR3_9GAMM</name>
<dbReference type="AlphaFoldDB" id="A0A3M8SRR3"/>
<evidence type="ECO:0000256" key="4">
    <source>
        <dbReference type="ARBA" id="ARBA00022912"/>
    </source>
</evidence>
<dbReference type="EC" id="3.1.3.48" evidence="2"/>
<dbReference type="EMBL" id="RIBS01000005">
    <property type="protein sequence ID" value="RNF83375.1"/>
    <property type="molecule type" value="Genomic_DNA"/>
</dbReference>